<dbReference type="CDD" id="cd06170">
    <property type="entry name" value="LuxR_C_like"/>
    <property type="match status" value="1"/>
</dbReference>
<dbReference type="SMART" id="SM00421">
    <property type="entry name" value="HTH_LUXR"/>
    <property type="match status" value="1"/>
</dbReference>
<organism evidence="2 3">
    <name type="scientific">Nocardia cerradoensis</name>
    <dbReference type="NCBI Taxonomy" id="85688"/>
    <lineage>
        <taxon>Bacteria</taxon>
        <taxon>Bacillati</taxon>
        <taxon>Actinomycetota</taxon>
        <taxon>Actinomycetes</taxon>
        <taxon>Mycobacteriales</taxon>
        <taxon>Nocardiaceae</taxon>
        <taxon>Nocardia</taxon>
    </lineage>
</organism>
<comment type="caution">
    <text evidence="2">The sequence shown here is derived from an EMBL/GenBank/DDBJ whole genome shotgun (WGS) entry which is preliminary data.</text>
</comment>
<evidence type="ECO:0000259" key="1">
    <source>
        <dbReference type="PROSITE" id="PS50043"/>
    </source>
</evidence>
<dbReference type="SUPFAM" id="SSF53474">
    <property type="entry name" value="alpha/beta-Hydrolases"/>
    <property type="match status" value="1"/>
</dbReference>
<feature type="domain" description="HTH luxR-type" evidence="1">
    <location>
        <begin position="277"/>
        <end position="342"/>
    </location>
</feature>
<evidence type="ECO:0000313" key="3">
    <source>
        <dbReference type="Proteomes" id="UP000215506"/>
    </source>
</evidence>
<dbReference type="PROSITE" id="PS50043">
    <property type="entry name" value="HTH_LUXR_2"/>
    <property type="match status" value="1"/>
</dbReference>
<dbReference type="EMBL" id="NGAF01000003">
    <property type="protein sequence ID" value="OXR45775.1"/>
    <property type="molecule type" value="Genomic_DNA"/>
</dbReference>
<dbReference type="InterPro" id="IPR000792">
    <property type="entry name" value="Tscrpt_reg_LuxR_C"/>
</dbReference>
<dbReference type="GO" id="GO:0003824">
    <property type="term" value="F:catalytic activity"/>
    <property type="evidence" value="ECO:0007669"/>
    <property type="project" value="UniProtKB-ARBA"/>
</dbReference>
<dbReference type="Pfam" id="PF12697">
    <property type="entry name" value="Abhydrolase_6"/>
    <property type="match status" value="1"/>
</dbReference>
<dbReference type="PANTHER" id="PTHR43433">
    <property type="entry name" value="HYDROLASE, ALPHA/BETA FOLD FAMILY PROTEIN"/>
    <property type="match status" value="1"/>
</dbReference>
<keyword evidence="3" id="KW-1185">Reference proteome</keyword>
<dbReference type="InterPro" id="IPR036388">
    <property type="entry name" value="WH-like_DNA-bd_sf"/>
</dbReference>
<dbReference type="AlphaFoldDB" id="A0A231HAC1"/>
<reference evidence="2 3" key="1">
    <citation type="submission" date="2017-07" db="EMBL/GenBank/DDBJ databases">
        <title>First draft Genome Sequence of Nocardia cerradoensis isolated from human infection.</title>
        <authorList>
            <person name="Carrasco G."/>
        </authorList>
    </citation>
    <scope>NUCLEOTIDE SEQUENCE [LARGE SCALE GENOMIC DNA]</scope>
    <source>
        <strain evidence="2 3">CNM20130759</strain>
    </source>
</reference>
<dbReference type="Gene3D" id="1.10.10.10">
    <property type="entry name" value="Winged helix-like DNA-binding domain superfamily/Winged helix DNA-binding domain"/>
    <property type="match status" value="1"/>
</dbReference>
<accession>A0A231HAC1</accession>
<dbReference type="PRINTS" id="PR00038">
    <property type="entry name" value="HTHLUXR"/>
</dbReference>
<dbReference type="InterPro" id="IPR000073">
    <property type="entry name" value="AB_hydrolase_1"/>
</dbReference>
<dbReference type="GO" id="GO:0003677">
    <property type="term" value="F:DNA binding"/>
    <property type="evidence" value="ECO:0007669"/>
    <property type="project" value="InterPro"/>
</dbReference>
<dbReference type="InterPro" id="IPR029058">
    <property type="entry name" value="AB_hydrolase_fold"/>
</dbReference>
<proteinExistence type="predicted"/>
<dbReference type="Gene3D" id="3.40.50.1820">
    <property type="entry name" value="alpha/beta hydrolase"/>
    <property type="match status" value="1"/>
</dbReference>
<protein>
    <submittedName>
        <fullName evidence="2">Transcriptional regulatory protein LiaR</fullName>
    </submittedName>
</protein>
<dbReference type="Proteomes" id="UP000215506">
    <property type="component" value="Unassembled WGS sequence"/>
</dbReference>
<dbReference type="PANTHER" id="PTHR43433:SF8">
    <property type="entry name" value="BIFUNCTIONAL LIPASE_ADENYLATE CYCLASE LIPJ"/>
    <property type="match status" value="1"/>
</dbReference>
<dbReference type="PRINTS" id="PR00111">
    <property type="entry name" value="ABHYDROLASE"/>
</dbReference>
<dbReference type="Pfam" id="PF00196">
    <property type="entry name" value="GerE"/>
    <property type="match status" value="1"/>
</dbReference>
<dbReference type="SUPFAM" id="SSF46894">
    <property type="entry name" value="C-terminal effector domain of the bipartite response regulators"/>
    <property type="match status" value="1"/>
</dbReference>
<dbReference type="InterPro" id="IPR016032">
    <property type="entry name" value="Sig_transdc_resp-reg_C-effctor"/>
</dbReference>
<name>A0A231HAC1_9NOCA</name>
<gene>
    <name evidence="2" type="primary">liaR_2</name>
    <name evidence="2" type="ORF">B7C42_02067</name>
</gene>
<dbReference type="RefSeq" id="WP_051043678.1">
    <property type="nucleotide sequence ID" value="NZ_JAAXOR010000001.1"/>
</dbReference>
<dbReference type="GO" id="GO:0006355">
    <property type="term" value="P:regulation of DNA-templated transcription"/>
    <property type="evidence" value="ECO:0007669"/>
    <property type="project" value="InterPro"/>
</dbReference>
<evidence type="ECO:0000313" key="2">
    <source>
        <dbReference type="EMBL" id="OXR45775.1"/>
    </source>
</evidence>
<dbReference type="InterPro" id="IPR050471">
    <property type="entry name" value="AB_hydrolase"/>
</dbReference>
<sequence length="347" mass="37470">MVRAEEQAIHRVRTVGGEVACSVVGSGPALLIGGWWCSHLLLNWKDPLFRAFMSRLATRFTVIRYDQPGRGMSATAAPVDPDGEIAVTAEIVDALGFERVAVLGASSGSAVAAGLAARLPRRVHRLVLYGSFARGADIAPEGARRALVDAISAHWGLGSRLLADVFVPGADSAERERFARFQRLSATAEQAARSLSATYELDATEYLAAVTVPTTVLHRRDDRAVPFALGVDVARRVRRATFVELYGEDHFPWRGDATAVADAILRGLGYPVRSRPPPPGPEAVTDREREILRLVAEGLTDAQIGERLTLSPHTVHRHVANARIKLGVRSRAAASAAIRTDRPDRTS</sequence>